<feature type="domain" description="FAD-dependent urate hydroxylase HpyO/Asp monooxygenase CreE-like FAD/NAD(P)-binding" evidence="2">
    <location>
        <begin position="8"/>
        <end position="153"/>
    </location>
</feature>
<protein>
    <recommendedName>
        <fullName evidence="2">FAD-dependent urate hydroxylase HpyO/Asp monooxygenase CreE-like FAD/NAD(P)-binding domain-containing protein</fullName>
    </recommendedName>
</protein>
<evidence type="ECO:0000256" key="1">
    <source>
        <dbReference type="SAM" id="Phobius"/>
    </source>
</evidence>
<evidence type="ECO:0000259" key="2">
    <source>
        <dbReference type="Pfam" id="PF13454"/>
    </source>
</evidence>
<dbReference type="InterPro" id="IPR038732">
    <property type="entry name" value="HpyO/CreE_NAD-binding"/>
</dbReference>
<evidence type="ECO:0000313" key="3">
    <source>
        <dbReference type="EMBL" id="CDH21702.1"/>
    </source>
</evidence>
<gene>
    <name evidence="3" type="ORF">XBKQ1_620005</name>
</gene>
<keyword evidence="1" id="KW-1133">Transmembrane helix</keyword>
<dbReference type="OrthoDB" id="101972at2"/>
<dbReference type="PANTHER" id="PTHR40254:SF1">
    <property type="entry name" value="BLR0577 PROTEIN"/>
    <property type="match status" value="1"/>
</dbReference>
<dbReference type="AlphaFoldDB" id="A0A077PMA8"/>
<feature type="transmembrane region" description="Helical" evidence="1">
    <location>
        <begin position="6"/>
        <end position="25"/>
    </location>
</feature>
<evidence type="ECO:0000313" key="4">
    <source>
        <dbReference type="Proteomes" id="UP000028500"/>
    </source>
</evidence>
<keyword evidence="1" id="KW-0472">Membrane</keyword>
<organism evidence="3 4">
    <name type="scientific">Xenorhabdus bovienii str. kraussei Quebec</name>
    <dbReference type="NCBI Taxonomy" id="1398203"/>
    <lineage>
        <taxon>Bacteria</taxon>
        <taxon>Pseudomonadati</taxon>
        <taxon>Pseudomonadota</taxon>
        <taxon>Gammaproteobacteria</taxon>
        <taxon>Enterobacterales</taxon>
        <taxon>Morganellaceae</taxon>
        <taxon>Xenorhabdus</taxon>
    </lineage>
</organism>
<reference evidence="3" key="1">
    <citation type="submission" date="2013-07" db="EMBL/GenBank/DDBJ databases">
        <title>Sub-species coevolution in mutualistic symbiosis.</title>
        <authorList>
            <person name="Murfin K."/>
            <person name="Klassen J."/>
            <person name="Lee M."/>
            <person name="Forst S."/>
            <person name="Stock P."/>
            <person name="Goodrich-Blair H."/>
        </authorList>
    </citation>
    <scope>NUCLEOTIDE SEQUENCE [LARGE SCALE GENOMIC DNA]</scope>
    <source>
        <strain evidence="3">Kraussei Quebec</strain>
    </source>
</reference>
<name>A0A077PMA8_XENBV</name>
<dbReference type="Gene3D" id="3.50.50.60">
    <property type="entry name" value="FAD/NAD(P)-binding domain"/>
    <property type="match status" value="1"/>
</dbReference>
<dbReference type="EMBL" id="CBSY010000253">
    <property type="protein sequence ID" value="CDH21702.1"/>
    <property type="molecule type" value="Genomic_DNA"/>
</dbReference>
<proteinExistence type="predicted"/>
<dbReference type="PANTHER" id="PTHR40254">
    <property type="entry name" value="BLR0577 PROTEIN"/>
    <property type="match status" value="1"/>
</dbReference>
<keyword evidence="4" id="KW-1185">Reference proteome</keyword>
<dbReference type="SUPFAM" id="SSF51905">
    <property type="entry name" value="FAD/NAD(P)-binding domain"/>
    <property type="match status" value="1"/>
</dbReference>
<dbReference type="HOGENOM" id="CLU_043665_0_0_6"/>
<sequence>MRFDNISIIGNGVSGIATFISLVMYSNIKIITFISPTEMGGSEAFSDASKEMICNTSVGSISVVPNNQNDFLLFLISIGKFVTVDDFVPRYLVDLYIKNRYELFHEIALSKGIKINHIKEKVQCINYSYSPYTIKTENKKEYLTDAVVVCSGYSNNRVPSIFEKHIKQETFYVSPYPLKNVMERLSKNSNVLIIGSKLSAIETSIQLAKNKHIVTMLSPSGELPAVRGHTVPLRTSILRKNSLEKMDFRDLNLGKKIVNAINKSLILNFKSSIYSQVSRKVSPIDRLREELKLALDGKIYWQDIMVEVIDKLNELLLTQSIDIRSEFINKCTPIIDRYMGACSIQSAEILLNKLIDNKIKLRKGIVSDVIKEKKWNVSWVNDSDLFDAIILATGRELPDFYIKDDNDELFFNKENLCRKATITKNYRLFNNGMDKEEYIWFIGVSSHSSIPLINAIYPITLQVQEVGEWFRLNKDNLLGYNYFH</sequence>
<dbReference type="InterPro" id="IPR052189">
    <property type="entry name" value="L-asp_N-monooxygenase_NS-form"/>
</dbReference>
<dbReference type="RefSeq" id="WP_038244496.1">
    <property type="nucleotide sequence ID" value="NZ_CAWLZI010000060.1"/>
</dbReference>
<keyword evidence="1" id="KW-0812">Transmembrane</keyword>
<comment type="caution">
    <text evidence="3">The sequence shown here is derived from an EMBL/GenBank/DDBJ whole genome shotgun (WGS) entry which is preliminary data.</text>
</comment>
<dbReference type="Pfam" id="PF13454">
    <property type="entry name" value="NAD_binding_9"/>
    <property type="match status" value="1"/>
</dbReference>
<dbReference type="Proteomes" id="UP000028500">
    <property type="component" value="Unassembled WGS sequence"/>
</dbReference>
<accession>A0A077PMA8</accession>
<dbReference type="InterPro" id="IPR036188">
    <property type="entry name" value="FAD/NAD-bd_sf"/>
</dbReference>